<evidence type="ECO:0000256" key="2">
    <source>
        <dbReference type="ARBA" id="ARBA00022723"/>
    </source>
</evidence>
<keyword evidence="5 6" id="KW-0472">Membrane</keyword>
<dbReference type="PANTHER" id="PTHR46151">
    <property type="entry name" value="NEP1-INTERACTING PROTEIN-LIKE 2"/>
    <property type="match status" value="1"/>
</dbReference>
<dbReference type="Gene3D" id="3.30.40.10">
    <property type="entry name" value="Zinc/RING finger domain, C3HC4 (zinc finger)"/>
    <property type="match status" value="1"/>
</dbReference>
<keyword evidence="2" id="KW-0479">Metal-binding</keyword>
<dbReference type="EMBL" id="PKPP01001716">
    <property type="protein sequence ID" value="PWA80506.1"/>
    <property type="molecule type" value="Genomic_DNA"/>
</dbReference>
<reference evidence="7 8" key="1">
    <citation type="journal article" date="2018" name="Mol. Plant">
        <title>The genome of Artemisia annua provides insight into the evolution of Asteraceae family and artemisinin biosynthesis.</title>
        <authorList>
            <person name="Shen Q."/>
            <person name="Zhang L."/>
            <person name="Liao Z."/>
            <person name="Wang S."/>
            <person name="Yan T."/>
            <person name="Shi P."/>
            <person name="Liu M."/>
            <person name="Fu X."/>
            <person name="Pan Q."/>
            <person name="Wang Y."/>
            <person name="Lv Z."/>
            <person name="Lu X."/>
            <person name="Zhang F."/>
            <person name="Jiang W."/>
            <person name="Ma Y."/>
            <person name="Chen M."/>
            <person name="Hao X."/>
            <person name="Li L."/>
            <person name="Tang Y."/>
            <person name="Lv G."/>
            <person name="Zhou Y."/>
            <person name="Sun X."/>
            <person name="Brodelius P.E."/>
            <person name="Rose J.K.C."/>
            <person name="Tang K."/>
        </authorList>
    </citation>
    <scope>NUCLEOTIDE SEQUENCE [LARGE SCALE GENOMIC DNA]</scope>
    <source>
        <strain evidence="8">cv. Huhao1</strain>
        <tissue evidence="7">Leaf</tissue>
    </source>
</reference>
<evidence type="ECO:0000256" key="1">
    <source>
        <dbReference type="ARBA" id="ARBA00004370"/>
    </source>
</evidence>
<evidence type="ECO:0000256" key="6">
    <source>
        <dbReference type="SAM" id="Phobius"/>
    </source>
</evidence>
<dbReference type="GO" id="GO:0016020">
    <property type="term" value="C:membrane"/>
    <property type="evidence" value="ECO:0007669"/>
    <property type="project" value="UniProtKB-SubCell"/>
</dbReference>
<dbReference type="InterPro" id="IPR013083">
    <property type="entry name" value="Znf_RING/FYVE/PHD"/>
</dbReference>
<evidence type="ECO:0000313" key="8">
    <source>
        <dbReference type="Proteomes" id="UP000245207"/>
    </source>
</evidence>
<evidence type="ECO:0000256" key="4">
    <source>
        <dbReference type="ARBA" id="ARBA00022833"/>
    </source>
</evidence>
<feature type="transmembrane region" description="Helical" evidence="6">
    <location>
        <begin position="51"/>
        <end position="71"/>
    </location>
</feature>
<protein>
    <submittedName>
        <fullName evidence="7">Zinc finger, RING/FYVE/PHD-type</fullName>
    </submittedName>
</protein>
<dbReference type="GO" id="GO:0008270">
    <property type="term" value="F:zinc ion binding"/>
    <property type="evidence" value="ECO:0007669"/>
    <property type="project" value="UniProtKB-KW"/>
</dbReference>
<name>A0A2U1P417_ARTAN</name>
<gene>
    <name evidence="7" type="ORF">CTI12_AA195610</name>
</gene>
<proteinExistence type="predicted"/>
<comment type="subcellular location">
    <subcellularLocation>
        <location evidence="1">Membrane</location>
    </subcellularLocation>
</comment>
<evidence type="ECO:0000256" key="5">
    <source>
        <dbReference type="ARBA" id="ARBA00023136"/>
    </source>
</evidence>
<dbReference type="SUPFAM" id="SSF57850">
    <property type="entry name" value="RING/U-box"/>
    <property type="match status" value="1"/>
</dbReference>
<feature type="transmembrane region" description="Helical" evidence="6">
    <location>
        <begin position="12"/>
        <end position="39"/>
    </location>
</feature>
<dbReference type="AlphaFoldDB" id="A0A2U1P417"/>
<keyword evidence="4" id="KW-0862">Zinc</keyword>
<keyword evidence="6" id="KW-1133">Transmembrane helix</keyword>
<dbReference type="OrthoDB" id="21204at2759"/>
<evidence type="ECO:0000313" key="7">
    <source>
        <dbReference type="EMBL" id="PWA80506.1"/>
    </source>
</evidence>
<dbReference type="Proteomes" id="UP000245207">
    <property type="component" value="Unassembled WGS sequence"/>
</dbReference>
<keyword evidence="3" id="KW-0863">Zinc-finger</keyword>
<evidence type="ECO:0000256" key="3">
    <source>
        <dbReference type="ARBA" id="ARBA00022771"/>
    </source>
</evidence>
<organism evidence="7 8">
    <name type="scientific">Artemisia annua</name>
    <name type="common">Sweet wormwood</name>
    <dbReference type="NCBI Taxonomy" id="35608"/>
    <lineage>
        <taxon>Eukaryota</taxon>
        <taxon>Viridiplantae</taxon>
        <taxon>Streptophyta</taxon>
        <taxon>Embryophyta</taxon>
        <taxon>Tracheophyta</taxon>
        <taxon>Spermatophyta</taxon>
        <taxon>Magnoliopsida</taxon>
        <taxon>eudicotyledons</taxon>
        <taxon>Gunneridae</taxon>
        <taxon>Pentapetalae</taxon>
        <taxon>asterids</taxon>
        <taxon>campanulids</taxon>
        <taxon>Asterales</taxon>
        <taxon>Asteraceae</taxon>
        <taxon>Asteroideae</taxon>
        <taxon>Anthemideae</taxon>
        <taxon>Artemisiinae</taxon>
        <taxon>Artemisia</taxon>
    </lineage>
</organism>
<accession>A0A2U1P417</accession>
<comment type="caution">
    <text evidence="7">The sequence shown here is derived from an EMBL/GenBank/DDBJ whole genome shotgun (WGS) entry which is preliminary data.</text>
</comment>
<dbReference type="PANTHER" id="PTHR46151:SF28">
    <property type="entry name" value="ZINC FINGER, RING_FYVE_PHD-TYPE-RELATED"/>
    <property type="match status" value="1"/>
</dbReference>
<sequence>MRELCASVLSQVFMQSLLMIFIFHFGVVGGTLGAAGGAIFGFKNKMKILKYFIAGAVTGVVWSYRITWATFDNFLQCDHEDERGFFLHLIDIVAGESNILQDQDHIFLITKDFEVGDAAGVFPKCEHKYHPQCKSQWLTSHNSCPTNEIMLTRIECKRTVGLMIDPSSRKKRLRPNFFDDF</sequence>
<keyword evidence="8" id="KW-1185">Reference proteome</keyword>
<keyword evidence="6" id="KW-0812">Transmembrane</keyword>